<dbReference type="RefSeq" id="WP_395807536.1">
    <property type="nucleotide sequence ID" value="NZ_CP043494.1"/>
</dbReference>
<dbReference type="EMBL" id="CP043494">
    <property type="protein sequence ID" value="WNG49533.1"/>
    <property type="molecule type" value="Genomic_DNA"/>
</dbReference>
<feature type="region of interest" description="Disordered" evidence="1">
    <location>
        <begin position="76"/>
        <end position="106"/>
    </location>
</feature>
<evidence type="ECO:0000313" key="2">
    <source>
        <dbReference type="EMBL" id="WNG49533.1"/>
    </source>
</evidence>
<accession>A0ABY9X2E4</accession>
<organism evidence="2 3">
    <name type="scientific">Archangium minus</name>
    <dbReference type="NCBI Taxonomy" id="83450"/>
    <lineage>
        <taxon>Bacteria</taxon>
        <taxon>Pseudomonadati</taxon>
        <taxon>Myxococcota</taxon>
        <taxon>Myxococcia</taxon>
        <taxon>Myxococcales</taxon>
        <taxon>Cystobacterineae</taxon>
        <taxon>Archangiaceae</taxon>
        <taxon>Archangium</taxon>
    </lineage>
</organism>
<keyword evidence="3" id="KW-1185">Reference proteome</keyword>
<dbReference type="Proteomes" id="UP001611383">
    <property type="component" value="Chromosome"/>
</dbReference>
<proteinExistence type="predicted"/>
<feature type="compositionally biased region" description="Basic and acidic residues" evidence="1">
    <location>
        <begin position="76"/>
        <end position="95"/>
    </location>
</feature>
<dbReference type="Pfam" id="PF11387">
    <property type="entry name" value="DUF2795"/>
    <property type="match status" value="1"/>
</dbReference>
<evidence type="ECO:0000256" key="1">
    <source>
        <dbReference type="SAM" id="MobiDB-lite"/>
    </source>
</evidence>
<protein>
    <submittedName>
        <fullName evidence="2">DUF2795 domain-containing protein</fullName>
    </submittedName>
</protein>
<name>A0ABY9X2E4_9BACT</name>
<dbReference type="InterPro" id="IPR021527">
    <property type="entry name" value="DUF2795"/>
</dbReference>
<gene>
    <name evidence="2" type="ORF">F0U60_39495</name>
</gene>
<sequence>MAFGFAENPALSITPHLDSVDYPATREQIVAAAEDNGAYMDIINVLKSLPQEEYQSREEVMRDLAEAARRFALGGRRYDDDGVDRDRRNIGRDLVENAPDGNQRHP</sequence>
<reference evidence="2 3" key="1">
    <citation type="submission" date="2019-08" db="EMBL/GenBank/DDBJ databases">
        <title>Archangium and Cystobacter genomes.</title>
        <authorList>
            <person name="Chen I.-C.K."/>
            <person name="Wielgoss S."/>
        </authorList>
    </citation>
    <scope>NUCLEOTIDE SEQUENCE [LARGE SCALE GENOMIC DNA]</scope>
    <source>
        <strain evidence="2 3">Cbm 6</strain>
    </source>
</reference>
<evidence type="ECO:0000313" key="3">
    <source>
        <dbReference type="Proteomes" id="UP001611383"/>
    </source>
</evidence>